<evidence type="ECO:0000313" key="2">
    <source>
        <dbReference type="EMBL" id="RPE93832.1"/>
    </source>
</evidence>
<dbReference type="InterPro" id="IPR009312">
    <property type="entry name" value="Phage_lambda_GpU-like"/>
</dbReference>
<sequence>MNIHNRIRQEVVELLANAIEDVGYFHNGLPKIDDVENGLPLIAVYLNSAEADPIAIGSIEWQANLSILTYIPFNEGEARLDEISEKINNIILGHSFKHFSIRSDFHQAYEYEYDTENNVWVGSAIDYRIRYELTNMYNFKENSKE</sequence>
<dbReference type="AlphaFoldDB" id="A0AAE6X4Z2"/>
<reference evidence="1 4" key="1">
    <citation type="submission" date="2016-03" db="EMBL/GenBank/DDBJ databases">
        <authorList>
            <person name="Hansen M.J."/>
            <person name="Bojesen A.M."/>
            <person name="Planet P."/>
        </authorList>
    </citation>
    <scope>NUCLEOTIDE SEQUENCE [LARGE SCALE GENOMIC DNA]</scope>
    <source>
        <strain evidence="1 4">HPA 21</strain>
    </source>
</reference>
<dbReference type="Gene3D" id="3.30.70.1700">
    <property type="entry name" value="Phage minor tail protein U"/>
    <property type="match status" value="1"/>
</dbReference>
<dbReference type="Proteomes" id="UP000502287">
    <property type="component" value="Chromosome"/>
</dbReference>
<gene>
    <name evidence="1" type="ORF">A4G17_01870</name>
    <name evidence="2" type="ORF">EDC49_1347</name>
</gene>
<dbReference type="Proteomes" id="UP000276901">
    <property type="component" value="Unassembled WGS sequence"/>
</dbReference>
<accession>A0AAE6X4Z2</accession>
<dbReference type="KEGG" id="fcl:A4G17_01870"/>
<name>A0AAE6X4Z2_9PAST</name>
<dbReference type="InterPro" id="IPR035934">
    <property type="entry name" value="Phage_tail_protein-like_sf"/>
</dbReference>
<protein>
    <submittedName>
        <fullName evidence="2">Minor tail protein U</fullName>
    </submittedName>
</protein>
<proteinExistence type="predicted"/>
<dbReference type="Pfam" id="PF06141">
    <property type="entry name" value="Phage_tail_U"/>
    <property type="match status" value="1"/>
</dbReference>
<evidence type="ECO:0000313" key="1">
    <source>
        <dbReference type="EMBL" id="QIM64287.1"/>
    </source>
</evidence>
<evidence type="ECO:0000313" key="4">
    <source>
        <dbReference type="Proteomes" id="UP000502287"/>
    </source>
</evidence>
<dbReference type="EMBL" id="CP015029">
    <property type="protein sequence ID" value="QIM64287.1"/>
    <property type="molecule type" value="Genomic_DNA"/>
</dbReference>
<dbReference type="SUPFAM" id="SSF143749">
    <property type="entry name" value="Phage tail protein-like"/>
    <property type="match status" value="1"/>
</dbReference>
<keyword evidence="3" id="KW-1185">Reference proteome</keyword>
<dbReference type="InterPro" id="IPR038512">
    <property type="entry name" value="GpU-like_sf"/>
</dbReference>
<dbReference type="EMBL" id="RKQT01000002">
    <property type="protein sequence ID" value="RPE93832.1"/>
    <property type="molecule type" value="Genomic_DNA"/>
</dbReference>
<organism evidence="1 4">
    <name type="scientific">Frederiksenia canicola</name>
    <dbReference type="NCBI Taxonomy" id="123824"/>
    <lineage>
        <taxon>Bacteria</taxon>
        <taxon>Pseudomonadati</taxon>
        <taxon>Pseudomonadota</taxon>
        <taxon>Gammaproteobacteria</taxon>
        <taxon>Pasteurellales</taxon>
        <taxon>Pasteurellaceae</taxon>
        <taxon>Frederiksenia</taxon>
    </lineage>
</organism>
<dbReference type="RefSeq" id="WP_123956979.1">
    <property type="nucleotide sequence ID" value="NZ_CP015029.1"/>
</dbReference>
<reference evidence="2 3" key="2">
    <citation type="submission" date="2018-11" db="EMBL/GenBank/DDBJ databases">
        <title>Genomic Encyclopedia of Type Strains, Phase IV (KMG-IV): sequencing the most valuable type-strain genomes for metagenomic binning, comparative biology and taxonomic classification.</title>
        <authorList>
            <person name="Goeker M."/>
        </authorList>
    </citation>
    <scope>NUCLEOTIDE SEQUENCE [LARGE SCALE GENOMIC DNA]</scope>
    <source>
        <strain evidence="2 3">DSM 25797</strain>
    </source>
</reference>
<evidence type="ECO:0000313" key="3">
    <source>
        <dbReference type="Proteomes" id="UP000276901"/>
    </source>
</evidence>